<gene>
    <name evidence="2" type="ORF">OM074_04065</name>
</gene>
<reference evidence="2" key="1">
    <citation type="submission" date="2022-10" db="EMBL/GenBank/DDBJ databases">
        <authorList>
            <person name="Yu W.X."/>
        </authorList>
    </citation>
    <scope>NUCLEOTIDE SEQUENCE</scope>
    <source>
        <strain evidence="2">D04</strain>
    </source>
</reference>
<name>A0AAE3SIU0_9BACT</name>
<dbReference type="AlphaFoldDB" id="A0AAE3SIU0"/>
<proteinExistence type="predicted"/>
<dbReference type="Proteomes" id="UP001207408">
    <property type="component" value="Unassembled WGS sequence"/>
</dbReference>
<dbReference type="EMBL" id="JAPDPI010000005">
    <property type="protein sequence ID" value="MCW3804788.1"/>
    <property type="molecule type" value="Genomic_DNA"/>
</dbReference>
<accession>A0AAE3SIU0</accession>
<sequence>MNNPTLKLDILYSKSVMVSLEGFYFIGDSQRCLSGDWLVRADQKNIVIENDDEIIVVDNNVLFAPLDWEESFFIMKEEGGEHAAKNYYKGAIHVSLKEGKVKVENEVDIDFFISSVLDRRYADNNQLEFLKVQVVLLRSYLLKFNKEINAVGLLEPKADNDVLLHNKNYIEPTPEQLHFVYTGCSLNSNKLVQSAVEQTKGMAVFHNSKVVVLPISLCCGGVTGVEYYLGEDKIGDYLKNRRDTAEDKSLDLQNDDDFYNWLYSTDNCFCNEKRSDVLSKLVSVDIGNRDELYRWNKVVSKKDIGAAIARIDEGRWESIDSISIKERSVDGNIKQLEIFGEDKSTVLQKKELMLFSALLDLPTTAFVVKSLENNESVGDGFTFNGIGKGHRAGLCLLGTMVMSEKGYRMEEIIAHYFKDVYISKQY</sequence>
<keyword evidence="3" id="KW-1185">Reference proteome</keyword>
<feature type="domain" description="Sporulation stage II protein D amidase enhancer LytB N-terminal" evidence="1">
    <location>
        <begin position="98"/>
        <end position="205"/>
    </location>
</feature>
<dbReference type="Pfam" id="PF08486">
    <property type="entry name" value="SpoIID"/>
    <property type="match status" value="1"/>
</dbReference>
<organism evidence="2 3">
    <name type="scientific">Plebeiibacterium marinum</name>
    <dbReference type="NCBI Taxonomy" id="2992111"/>
    <lineage>
        <taxon>Bacteria</taxon>
        <taxon>Pseudomonadati</taxon>
        <taxon>Bacteroidota</taxon>
        <taxon>Bacteroidia</taxon>
        <taxon>Marinilabiliales</taxon>
        <taxon>Marinilabiliaceae</taxon>
        <taxon>Plebeiibacterium</taxon>
    </lineage>
</organism>
<dbReference type="InterPro" id="IPR013693">
    <property type="entry name" value="SpoIID/LytB_N"/>
</dbReference>
<dbReference type="RefSeq" id="WP_301198010.1">
    <property type="nucleotide sequence ID" value="NZ_JAPDPI010000005.1"/>
</dbReference>
<evidence type="ECO:0000313" key="2">
    <source>
        <dbReference type="EMBL" id="MCW3804788.1"/>
    </source>
</evidence>
<protein>
    <recommendedName>
        <fullName evidence="1">Sporulation stage II protein D amidase enhancer LytB N-terminal domain-containing protein</fullName>
    </recommendedName>
</protein>
<comment type="caution">
    <text evidence="2">The sequence shown here is derived from an EMBL/GenBank/DDBJ whole genome shotgun (WGS) entry which is preliminary data.</text>
</comment>
<evidence type="ECO:0000259" key="1">
    <source>
        <dbReference type="Pfam" id="PF08486"/>
    </source>
</evidence>
<evidence type="ECO:0000313" key="3">
    <source>
        <dbReference type="Proteomes" id="UP001207408"/>
    </source>
</evidence>